<evidence type="ECO:0000259" key="1">
    <source>
        <dbReference type="SMART" id="SM00062"/>
    </source>
</evidence>
<sequence length="275" mass="30890">MVWNYRFGGMILTGMLLINGLSSAHAWGEPITVVTEHSPPGEYLDENGRVTGATAELVRELMKRAGEPSDITLLPWARGYMMARRGPNVALFETTRSEMREHQFRWVGPIKRITGGFFVRRQDGISIETLDDARDLDGVCVYRGSSGGQLLKALGFTNLEQPTRSAQCLEMLMHGRVDTWMTSDIARLPIFAETAYSENEVRLAYATSTKYLYIAMSLDTPDSIVELWQETLDQMKLDGTLAQYYRGTYPDEMIKALSQPGHPDLPWLDSGQAVQ</sequence>
<organism evidence="2 3">
    <name type="scientific">Marinobacter guineae</name>
    <dbReference type="NCBI Taxonomy" id="432303"/>
    <lineage>
        <taxon>Bacteria</taxon>
        <taxon>Pseudomonadati</taxon>
        <taxon>Pseudomonadota</taxon>
        <taxon>Gammaproteobacteria</taxon>
        <taxon>Pseudomonadales</taxon>
        <taxon>Marinobacteraceae</taxon>
        <taxon>Marinobacter</taxon>
    </lineage>
</organism>
<dbReference type="PANTHER" id="PTHR38834">
    <property type="entry name" value="PERIPLASMIC SUBSTRATE BINDING PROTEIN FAMILY 3"/>
    <property type="match status" value="1"/>
</dbReference>
<dbReference type="SUPFAM" id="SSF53850">
    <property type="entry name" value="Periplasmic binding protein-like II"/>
    <property type="match status" value="1"/>
</dbReference>
<feature type="domain" description="Solute-binding protein family 3/N-terminal" evidence="1">
    <location>
        <begin position="30"/>
        <end position="252"/>
    </location>
</feature>
<gene>
    <name evidence="2" type="ORF">CLH62_06095</name>
</gene>
<keyword evidence="3" id="KW-1185">Reference proteome</keyword>
<evidence type="ECO:0000313" key="3">
    <source>
        <dbReference type="Proteomes" id="UP000229044"/>
    </source>
</evidence>
<accession>A0A2G1VK88</accession>
<dbReference type="OrthoDB" id="8587856at2"/>
<dbReference type="Gene3D" id="3.40.190.10">
    <property type="entry name" value="Periplasmic binding protein-like II"/>
    <property type="match status" value="2"/>
</dbReference>
<dbReference type="EMBL" id="NTFI01000001">
    <property type="protein sequence ID" value="PHQ27144.1"/>
    <property type="molecule type" value="Genomic_DNA"/>
</dbReference>
<dbReference type="Proteomes" id="UP000229044">
    <property type="component" value="Unassembled WGS sequence"/>
</dbReference>
<dbReference type="SMART" id="SM00062">
    <property type="entry name" value="PBPb"/>
    <property type="match status" value="1"/>
</dbReference>
<reference evidence="2 3" key="1">
    <citation type="submission" date="2017-09" db="EMBL/GenBank/DDBJ databases">
        <title>The draft genome sequences of Marinobacter guineae M3B.</title>
        <authorList>
            <person name="Cao J."/>
        </authorList>
    </citation>
    <scope>NUCLEOTIDE SEQUENCE [LARGE SCALE GENOMIC DNA]</scope>
    <source>
        <strain evidence="2 3">M3B</strain>
    </source>
</reference>
<dbReference type="AlphaFoldDB" id="A0A2G1VK88"/>
<dbReference type="InterPro" id="IPR001638">
    <property type="entry name" value="Solute-binding_3/MltF_N"/>
</dbReference>
<dbReference type="Pfam" id="PF00497">
    <property type="entry name" value="SBP_bac_3"/>
    <property type="match status" value="1"/>
</dbReference>
<protein>
    <recommendedName>
        <fullName evidence="1">Solute-binding protein family 3/N-terminal domain-containing protein</fullName>
    </recommendedName>
</protein>
<name>A0A2G1VK88_9GAMM</name>
<dbReference type="PANTHER" id="PTHR38834:SF3">
    <property type="entry name" value="SOLUTE-BINDING PROTEIN FAMILY 3_N-TERMINAL DOMAIN-CONTAINING PROTEIN"/>
    <property type="match status" value="1"/>
</dbReference>
<dbReference type="RefSeq" id="WP_099617213.1">
    <property type="nucleotide sequence ID" value="NZ_KZ319339.1"/>
</dbReference>
<evidence type="ECO:0000313" key="2">
    <source>
        <dbReference type="EMBL" id="PHQ27144.1"/>
    </source>
</evidence>
<comment type="caution">
    <text evidence="2">The sequence shown here is derived from an EMBL/GenBank/DDBJ whole genome shotgun (WGS) entry which is preliminary data.</text>
</comment>
<proteinExistence type="predicted"/>